<reference evidence="2 3" key="1">
    <citation type="submission" date="2016-03" db="EMBL/GenBank/DDBJ databases">
        <title>Cyphomyrmex costatus WGS genome.</title>
        <authorList>
            <person name="Nygaard S."/>
            <person name="Hu H."/>
            <person name="Boomsma J."/>
            <person name="Zhang G."/>
        </authorList>
    </citation>
    <scope>NUCLEOTIDE SEQUENCE [LARGE SCALE GENOMIC DNA]</scope>
    <source>
        <strain evidence="2">MS0001</strain>
        <tissue evidence="2">Whole body</tissue>
    </source>
</reference>
<organism evidence="2 3">
    <name type="scientific">Cyphomyrmex costatus</name>
    <dbReference type="NCBI Taxonomy" id="456900"/>
    <lineage>
        <taxon>Eukaryota</taxon>
        <taxon>Metazoa</taxon>
        <taxon>Ecdysozoa</taxon>
        <taxon>Arthropoda</taxon>
        <taxon>Hexapoda</taxon>
        <taxon>Insecta</taxon>
        <taxon>Pterygota</taxon>
        <taxon>Neoptera</taxon>
        <taxon>Endopterygota</taxon>
        <taxon>Hymenoptera</taxon>
        <taxon>Apocrita</taxon>
        <taxon>Aculeata</taxon>
        <taxon>Formicoidea</taxon>
        <taxon>Formicidae</taxon>
        <taxon>Myrmicinae</taxon>
        <taxon>Cyphomyrmex</taxon>
    </lineage>
</organism>
<proteinExistence type="predicted"/>
<name>A0A151IHQ1_9HYME</name>
<evidence type="ECO:0000259" key="1">
    <source>
        <dbReference type="SMART" id="SM00343"/>
    </source>
</evidence>
<dbReference type="PANTHER" id="PTHR37984">
    <property type="entry name" value="PROTEIN CBG26694"/>
    <property type="match status" value="1"/>
</dbReference>
<evidence type="ECO:0000313" key="3">
    <source>
        <dbReference type="Proteomes" id="UP000078542"/>
    </source>
</evidence>
<dbReference type="PANTHER" id="PTHR37984:SF13">
    <property type="entry name" value="RIBONUCLEASE H"/>
    <property type="match status" value="1"/>
</dbReference>
<dbReference type="InterPro" id="IPR036875">
    <property type="entry name" value="Znf_CCHC_sf"/>
</dbReference>
<dbReference type="SUPFAM" id="SSF57756">
    <property type="entry name" value="Retrovirus zinc finger-like domains"/>
    <property type="match status" value="1"/>
</dbReference>
<gene>
    <name evidence="2" type="ORF">ALC62_07839</name>
</gene>
<dbReference type="SMART" id="SM00343">
    <property type="entry name" value="ZnF_C2HC"/>
    <property type="match status" value="2"/>
</dbReference>
<dbReference type="AlphaFoldDB" id="A0A151IHQ1"/>
<dbReference type="GO" id="GO:0008270">
    <property type="term" value="F:zinc ion binding"/>
    <property type="evidence" value="ECO:0007669"/>
    <property type="project" value="InterPro"/>
</dbReference>
<dbReference type="GO" id="GO:0003676">
    <property type="term" value="F:nucleic acid binding"/>
    <property type="evidence" value="ECO:0007669"/>
    <property type="project" value="InterPro"/>
</dbReference>
<feature type="domain" description="CCHC-type" evidence="1">
    <location>
        <begin position="247"/>
        <end position="262"/>
    </location>
</feature>
<dbReference type="STRING" id="456900.A0A151IHQ1"/>
<dbReference type="Gene3D" id="4.10.60.10">
    <property type="entry name" value="Zinc finger, CCHC-type"/>
    <property type="match status" value="1"/>
</dbReference>
<keyword evidence="3" id="KW-1185">Reference proteome</keyword>
<protein>
    <submittedName>
        <fullName evidence="2">Gag-Pol polyprotein</fullName>
    </submittedName>
</protein>
<dbReference type="InterPro" id="IPR001878">
    <property type="entry name" value="Znf_CCHC"/>
</dbReference>
<dbReference type="InterPro" id="IPR050951">
    <property type="entry name" value="Retrovirus_Pol_polyprotein"/>
</dbReference>
<dbReference type="EMBL" id="KQ977620">
    <property type="protein sequence ID" value="KYN01366.1"/>
    <property type="molecule type" value="Genomic_DNA"/>
</dbReference>
<evidence type="ECO:0000313" key="2">
    <source>
        <dbReference type="EMBL" id="KYN01366.1"/>
    </source>
</evidence>
<sequence>MITGRSGTSSGVQSPGSGTISAQKVAIANPLQVDVFDTQRQPLVRWLQRLEGAFRVFQIMEDADRAAYLLHFVGVEAFGILCDRLDPVDPYTQTYNALFEKLKEFYAPEPLEIAEIYIYRKRTQRSEESAQEYMAALQKLSLHCKFGDYLQTELRNQFVYGLKNQRIQSRLLETANLTRESALKIACGMELAEKGVSKLKEENPLETAVDFVGEGAKHKKTKGREDRNFKQNNKYNNKRFHSKSNVVCFRCGQAHLAPNCTLPRNVKCRECGGFGHLQKVCKKKGQAHLLEEVFHVDDMEHLEFRTKFTVPLCIENRVIKFDVDCGAAVTLVSDNWLKRLYYLGKKFFSIFFFSLKRCINYPRIISKSNFG</sequence>
<dbReference type="Proteomes" id="UP000078542">
    <property type="component" value="Unassembled WGS sequence"/>
</dbReference>
<accession>A0A151IHQ1</accession>
<feature type="domain" description="CCHC-type" evidence="1">
    <location>
        <begin position="267"/>
        <end position="283"/>
    </location>
</feature>